<reference evidence="10" key="1">
    <citation type="journal article" date="2023" name="bioRxiv">
        <title>Scaffold-level genome assemblies of two parasitoid biocontrol wasps reveal the parthenogenesis mechanism and an associated novel virus.</title>
        <authorList>
            <person name="Inwood S."/>
            <person name="Skelly J."/>
            <person name="Guhlin J."/>
            <person name="Harrop T."/>
            <person name="Goldson S."/>
            <person name="Dearden P."/>
        </authorList>
    </citation>
    <scope>NUCLEOTIDE SEQUENCE</scope>
    <source>
        <strain evidence="10">Irish</strain>
        <tissue evidence="10">Whole body</tissue>
    </source>
</reference>
<dbReference type="GO" id="GO:0050909">
    <property type="term" value="P:sensory perception of taste"/>
    <property type="evidence" value="ECO:0007669"/>
    <property type="project" value="InterPro"/>
</dbReference>
<feature type="transmembrane region" description="Helical" evidence="8">
    <location>
        <begin position="299"/>
        <end position="325"/>
    </location>
</feature>
<feature type="transmembrane region" description="Helical" evidence="8">
    <location>
        <begin position="67"/>
        <end position="86"/>
    </location>
</feature>
<evidence type="ECO:0000313" key="10">
    <source>
        <dbReference type="EMBL" id="KAK0157841.1"/>
    </source>
</evidence>
<dbReference type="GO" id="GO:0030425">
    <property type="term" value="C:dendrite"/>
    <property type="evidence" value="ECO:0007669"/>
    <property type="project" value="TreeGrafter"/>
</dbReference>
<comment type="caution">
    <text evidence="8">Lacks conserved residue(s) required for the propagation of feature annotation.</text>
</comment>
<keyword evidence="3 8" id="KW-0812">Transmembrane</keyword>
<keyword evidence="5 8" id="KW-0472">Membrane</keyword>
<keyword evidence="7 8" id="KW-0807">Transducer</keyword>
<dbReference type="GO" id="GO:0007635">
    <property type="term" value="P:chemosensory behavior"/>
    <property type="evidence" value="ECO:0007669"/>
    <property type="project" value="TreeGrafter"/>
</dbReference>
<evidence type="ECO:0000256" key="2">
    <source>
        <dbReference type="ARBA" id="ARBA00022475"/>
    </source>
</evidence>
<accession>A0AA39C4M5</accession>
<protein>
    <recommendedName>
        <fullName evidence="8">Gustatory receptor</fullName>
    </recommendedName>
</protein>
<keyword evidence="2 8" id="KW-1003">Cell membrane</keyword>
<evidence type="ECO:0000256" key="5">
    <source>
        <dbReference type="ARBA" id="ARBA00023136"/>
    </source>
</evidence>
<evidence type="ECO:0000256" key="4">
    <source>
        <dbReference type="ARBA" id="ARBA00022989"/>
    </source>
</evidence>
<dbReference type="Pfam" id="PF08395">
    <property type="entry name" value="7tm_7"/>
    <property type="match status" value="1"/>
</dbReference>
<reference evidence="10" key="2">
    <citation type="submission" date="2023-03" db="EMBL/GenBank/DDBJ databases">
        <authorList>
            <person name="Inwood S.N."/>
            <person name="Skelly J.G."/>
            <person name="Guhlin J."/>
            <person name="Harrop T.W.R."/>
            <person name="Goldson S.G."/>
            <person name="Dearden P.K."/>
        </authorList>
    </citation>
    <scope>NUCLEOTIDE SEQUENCE</scope>
    <source>
        <strain evidence="10">Irish</strain>
        <tissue evidence="10">Whole body</tissue>
    </source>
</reference>
<dbReference type="GO" id="GO:0008049">
    <property type="term" value="P:male courtship behavior"/>
    <property type="evidence" value="ECO:0007669"/>
    <property type="project" value="TreeGrafter"/>
</dbReference>
<gene>
    <name evidence="10" type="ORF">PV328_011531</name>
</gene>
<dbReference type="GO" id="GO:0005886">
    <property type="term" value="C:plasma membrane"/>
    <property type="evidence" value="ECO:0007669"/>
    <property type="project" value="UniProtKB-SubCell"/>
</dbReference>
<proteinExistence type="inferred from homology"/>
<dbReference type="GO" id="GO:0030424">
    <property type="term" value="C:axon"/>
    <property type="evidence" value="ECO:0007669"/>
    <property type="project" value="TreeGrafter"/>
</dbReference>
<name>A0AA39C4M5_9HYME</name>
<keyword evidence="4 8" id="KW-1133">Transmembrane helix</keyword>
<feature type="transmembrane region" description="Helical" evidence="8">
    <location>
        <begin position="230"/>
        <end position="251"/>
    </location>
</feature>
<keyword evidence="9" id="KW-0732">Signal</keyword>
<comment type="subcellular location">
    <subcellularLocation>
        <location evidence="1 8">Cell membrane</location>
        <topology evidence="1 8">Multi-pass membrane protein</topology>
    </subcellularLocation>
</comment>
<evidence type="ECO:0000256" key="1">
    <source>
        <dbReference type="ARBA" id="ARBA00004651"/>
    </source>
</evidence>
<dbReference type="PANTHER" id="PTHR21143">
    <property type="entry name" value="INVERTEBRATE GUSTATORY RECEPTOR"/>
    <property type="match status" value="1"/>
</dbReference>
<keyword evidence="11" id="KW-1185">Reference proteome</keyword>
<organism evidence="10 11">
    <name type="scientific">Microctonus aethiopoides</name>
    <dbReference type="NCBI Taxonomy" id="144406"/>
    <lineage>
        <taxon>Eukaryota</taxon>
        <taxon>Metazoa</taxon>
        <taxon>Ecdysozoa</taxon>
        <taxon>Arthropoda</taxon>
        <taxon>Hexapoda</taxon>
        <taxon>Insecta</taxon>
        <taxon>Pterygota</taxon>
        <taxon>Neoptera</taxon>
        <taxon>Endopterygota</taxon>
        <taxon>Hymenoptera</taxon>
        <taxon>Apocrita</taxon>
        <taxon>Ichneumonoidea</taxon>
        <taxon>Braconidae</taxon>
        <taxon>Euphorinae</taxon>
        <taxon>Microctonus</taxon>
    </lineage>
</organism>
<dbReference type="GO" id="GO:0007165">
    <property type="term" value="P:signal transduction"/>
    <property type="evidence" value="ECO:0007669"/>
    <property type="project" value="UniProtKB-KW"/>
</dbReference>
<evidence type="ECO:0000256" key="9">
    <source>
        <dbReference type="SAM" id="SignalP"/>
    </source>
</evidence>
<comment type="caution">
    <text evidence="10">The sequence shown here is derived from an EMBL/GenBank/DDBJ whole genome shotgun (WGS) entry which is preliminary data.</text>
</comment>
<feature type="chain" id="PRO_5041341566" description="Gustatory receptor" evidence="9">
    <location>
        <begin position="19"/>
        <end position="349"/>
    </location>
</feature>
<feature type="transmembrane region" description="Helical" evidence="8">
    <location>
        <begin position="195"/>
        <end position="215"/>
    </location>
</feature>
<feature type="transmembrane region" description="Helical" evidence="8">
    <location>
        <begin position="28"/>
        <end position="46"/>
    </location>
</feature>
<dbReference type="InterPro" id="IPR013604">
    <property type="entry name" value="7TM_chemorcpt"/>
</dbReference>
<evidence type="ECO:0000256" key="7">
    <source>
        <dbReference type="ARBA" id="ARBA00023224"/>
    </source>
</evidence>
<sequence>MLLLGFILYHVNISTALAYDSIPGTLQGHCYLLLGWLLAVVYYSRYNQRMNLLDNISKVSSKIPSGLFSYLSKIIHAKDLIGFLFLNAQSPNILSSNPLLIANKFLILYTTIIVYFMDMLYMNCVLIIGACFEDVNEKLIKLKRNIDCDEPHMLRRIYHVKHNSIIVTDVQLIMKEHNKISDLVIELNNTFSLQLIITVTMTFAEITFSLYFYILEMVGAKEINLEKQLWYSYFITSVTYYAVKLTTMVWACERSKSKAMQTGVVVHQIMNDTIDREIVEELFSLQLLHRDNRFVAKGLAIDALLLTSIVGGITTYLLILIQFLVSANSCTTELTKMPNSTTAPLQRDR</sequence>
<comment type="similarity">
    <text evidence="8">Belongs to the insect chemoreceptor superfamily. Gustatory receptor (GR) family.</text>
</comment>
<evidence type="ECO:0000313" key="11">
    <source>
        <dbReference type="Proteomes" id="UP001168990"/>
    </source>
</evidence>
<dbReference type="PANTHER" id="PTHR21143:SF104">
    <property type="entry name" value="GUSTATORY RECEPTOR 8A-RELATED"/>
    <property type="match status" value="1"/>
</dbReference>
<keyword evidence="6 8" id="KW-0675">Receptor</keyword>
<evidence type="ECO:0000256" key="6">
    <source>
        <dbReference type="ARBA" id="ARBA00023170"/>
    </source>
</evidence>
<evidence type="ECO:0000256" key="3">
    <source>
        <dbReference type="ARBA" id="ARBA00022692"/>
    </source>
</evidence>
<dbReference type="AlphaFoldDB" id="A0AA39C4M5"/>
<dbReference type="GO" id="GO:0043025">
    <property type="term" value="C:neuronal cell body"/>
    <property type="evidence" value="ECO:0007669"/>
    <property type="project" value="TreeGrafter"/>
</dbReference>
<feature type="signal peptide" evidence="9">
    <location>
        <begin position="1"/>
        <end position="18"/>
    </location>
</feature>
<comment type="function">
    <text evidence="8">Gustatory receptor which mediates acceptance or avoidance behavior, depending on its substrates.</text>
</comment>
<feature type="transmembrane region" description="Helical" evidence="8">
    <location>
        <begin position="106"/>
        <end position="132"/>
    </location>
</feature>
<evidence type="ECO:0000256" key="8">
    <source>
        <dbReference type="RuleBase" id="RU363108"/>
    </source>
</evidence>
<dbReference type="EMBL" id="JAQQBS010001425">
    <property type="protein sequence ID" value="KAK0157841.1"/>
    <property type="molecule type" value="Genomic_DNA"/>
</dbReference>
<dbReference type="Proteomes" id="UP001168990">
    <property type="component" value="Unassembled WGS sequence"/>
</dbReference>